<feature type="region of interest" description="Disordered" evidence="3">
    <location>
        <begin position="384"/>
        <end position="427"/>
    </location>
</feature>
<keyword evidence="1 6" id="KW-0328">Glycosyltransferase</keyword>
<dbReference type="InterPro" id="IPR001296">
    <property type="entry name" value="Glyco_trans_1"/>
</dbReference>
<sequence length="427" mass="45082">MNGRSATTGGRRIVRLANFVTESSGGLRTALRQLGAGYAAAGHEPVLVVPGRQDSDELTGQGRVVTVASPAVPGMGGYRVLLDRRRLVRLLRELRPDRLEISDRTTLRWTGRWAREQGIPTVMVSHESLDGLLRLSTRGRFGAVGLADRLNTRTVASHDRIVCTTGWAAAEFRRIGAPDLHQVPLGVDLRHFHPDRYDPELRAAHAGTDELLLLHCGRLSPEKRPERSLAALAELRARGVPAVLLVVGDGPRRDRLRATAARHGLPVRFLRYVADRDRLARLLATADVLIAPGPVETFGLAALEALASGTPVVASAESALPEVLGAAGLAATGAGTAYADAVLALAARPAGERRTAARQQAERYPWSASVAGFLAAHDLPVGPPARDLPLGPGPVVPPTTRLPAGPPATGLPAGPAVPAVPVTSGDR</sequence>
<gene>
    <name evidence="6" type="ORF">V1633_01190</name>
</gene>
<evidence type="ECO:0000256" key="1">
    <source>
        <dbReference type="ARBA" id="ARBA00022676"/>
    </source>
</evidence>
<dbReference type="Proteomes" id="UP001332243">
    <property type="component" value="Unassembled WGS sequence"/>
</dbReference>
<evidence type="ECO:0000313" key="7">
    <source>
        <dbReference type="Proteomes" id="UP001332243"/>
    </source>
</evidence>
<organism evidence="6 7">
    <name type="scientific">Plantactinospora sonchi</name>
    <dbReference type="NCBI Taxonomy" id="1544735"/>
    <lineage>
        <taxon>Bacteria</taxon>
        <taxon>Bacillati</taxon>
        <taxon>Actinomycetota</taxon>
        <taxon>Actinomycetes</taxon>
        <taxon>Micromonosporales</taxon>
        <taxon>Micromonosporaceae</taxon>
        <taxon>Plantactinospora</taxon>
    </lineage>
</organism>
<name>A0ABU7RKT2_9ACTN</name>
<keyword evidence="2 6" id="KW-0808">Transferase</keyword>
<keyword evidence="7" id="KW-1185">Reference proteome</keyword>
<protein>
    <submittedName>
        <fullName evidence="6">Glycosyltransferase</fullName>
        <ecNumber evidence="6">2.4.-.-</ecNumber>
    </submittedName>
</protein>
<feature type="domain" description="Glycosyl transferase family 1" evidence="4">
    <location>
        <begin position="207"/>
        <end position="361"/>
    </location>
</feature>
<evidence type="ECO:0000259" key="5">
    <source>
        <dbReference type="Pfam" id="PF13579"/>
    </source>
</evidence>
<proteinExistence type="predicted"/>
<dbReference type="Gene3D" id="3.40.50.2000">
    <property type="entry name" value="Glycogen Phosphorylase B"/>
    <property type="match status" value="2"/>
</dbReference>
<evidence type="ECO:0000259" key="4">
    <source>
        <dbReference type="Pfam" id="PF00534"/>
    </source>
</evidence>
<dbReference type="PANTHER" id="PTHR45947:SF3">
    <property type="entry name" value="SULFOQUINOVOSYL TRANSFERASE SQD2"/>
    <property type="match status" value="1"/>
</dbReference>
<dbReference type="RefSeq" id="WP_331212195.1">
    <property type="nucleotide sequence ID" value="NZ_JAZGQK010000001.1"/>
</dbReference>
<dbReference type="InterPro" id="IPR050194">
    <property type="entry name" value="Glycosyltransferase_grp1"/>
</dbReference>
<dbReference type="InterPro" id="IPR028098">
    <property type="entry name" value="Glyco_trans_4-like_N"/>
</dbReference>
<evidence type="ECO:0000313" key="6">
    <source>
        <dbReference type="EMBL" id="MEE6257101.1"/>
    </source>
</evidence>
<dbReference type="PANTHER" id="PTHR45947">
    <property type="entry name" value="SULFOQUINOVOSYL TRANSFERASE SQD2"/>
    <property type="match status" value="1"/>
</dbReference>
<comment type="caution">
    <text evidence="6">The sequence shown here is derived from an EMBL/GenBank/DDBJ whole genome shotgun (WGS) entry which is preliminary data.</text>
</comment>
<evidence type="ECO:0000256" key="3">
    <source>
        <dbReference type="SAM" id="MobiDB-lite"/>
    </source>
</evidence>
<feature type="domain" description="Glycosyltransferase subfamily 4-like N-terminal" evidence="5">
    <location>
        <begin position="25"/>
        <end position="186"/>
    </location>
</feature>
<dbReference type="Pfam" id="PF13579">
    <property type="entry name" value="Glyco_trans_4_4"/>
    <property type="match status" value="1"/>
</dbReference>
<dbReference type="SUPFAM" id="SSF53756">
    <property type="entry name" value="UDP-Glycosyltransferase/glycogen phosphorylase"/>
    <property type="match status" value="1"/>
</dbReference>
<dbReference type="Pfam" id="PF00534">
    <property type="entry name" value="Glycos_transf_1"/>
    <property type="match status" value="1"/>
</dbReference>
<feature type="compositionally biased region" description="Low complexity" evidence="3">
    <location>
        <begin position="398"/>
        <end position="427"/>
    </location>
</feature>
<accession>A0ABU7RKT2</accession>
<dbReference type="EMBL" id="JAZGQK010000001">
    <property type="protein sequence ID" value="MEE6257101.1"/>
    <property type="molecule type" value="Genomic_DNA"/>
</dbReference>
<reference evidence="6 7" key="1">
    <citation type="submission" date="2024-01" db="EMBL/GenBank/DDBJ databases">
        <title>Genome insights into Plantactinospora sonchi sp. nov.</title>
        <authorList>
            <person name="Wang L."/>
        </authorList>
    </citation>
    <scope>NUCLEOTIDE SEQUENCE [LARGE SCALE GENOMIC DNA]</scope>
    <source>
        <strain evidence="6 7">NEAU-QY2</strain>
    </source>
</reference>
<dbReference type="EC" id="2.4.-.-" evidence="6"/>
<dbReference type="GO" id="GO:0016757">
    <property type="term" value="F:glycosyltransferase activity"/>
    <property type="evidence" value="ECO:0007669"/>
    <property type="project" value="UniProtKB-KW"/>
</dbReference>
<evidence type="ECO:0000256" key="2">
    <source>
        <dbReference type="ARBA" id="ARBA00022679"/>
    </source>
</evidence>